<dbReference type="EMBL" id="GBXM01052421">
    <property type="protein sequence ID" value="JAH56156.1"/>
    <property type="molecule type" value="Transcribed_RNA"/>
</dbReference>
<name>A0A0E9TRF0_ANGAN</name>
<dbReference type="AlphaFoldDB" id="A0A0E9TRF0"/>
<evidence type="ECO:0000313" key="2">
    <source>
        <dbReference type="EMBL" id="JAH56156.1"/>
    </source>
</evidence>
<evidence type="ECO:0000256" key="1">
    <source>
        <dbReference type="SAM" id="Phobius"/>
    </source>
</evidence>
<keyword evidence="1" id="KW-0812">Transmembrane</keyword>
<reference evidence="2" key="1">
    <citation type="submission" date="2014-11" db="EMBL/GenBank/DDBJ databases">
        <authorList>
            <person name="Amaro Gonzalez C."/>
        </authorList>
    </citation>
    <scope>NUCLEOTIDE SEQUENCE</scope>
</reference>
<protein>
    <submittedName>
        <fullName evidence="2">Uncharacterized protein</fullName>
    </submittedName>
</protein>
<keyword evidence="1" id="KW-0472">Membrane</keyword>
<feature type="transmembrane region" description="Helical" evidence="1">
    <location>
        <begin position="7"/>
        <end position="27"/>
    </location>
</feature>
<keyword evidence="1" id="KW-1133">Transmembrane helix</keyword>
<sequence length="31" mass="3868">MYIIYKQIYYLVNVVSIWHFIVDLSLYRLNS</sequence>
<reference evidence="2" key="2">
    <citation type="journal article" date="2015" name="Fish Shellfish Immunol.">
        <title>Early steps in the European eel (Anguilla anguilla)-Vibrio vulnificus interaction in the gills: Role of the RtxA13 toxin.</title>
        <authorList>
            <person name="Callol A."/>
            <person name="Pajuelo D."/>
            <person name="Ebbesson L."/>
            <person name="Teles M."/>
            <person name="MacKenzie S."/>
            <person name="Amaro C."/>
        </authorList>
    </citation>
    <scope>NUCLEOTIDE SEQUENCE</scope>
</reference>
<accession>A0A0E9TRF0</accession>
<organism evidence="2">
    <name type="scientific">Anguilla anguilla</name>
    <name type="common">European freshwater eel</name>
    <name type="synonym">Muraena anguilla</name>
    <dbReference type="NCBI Taxonomy" id="7936"/>
    <lineage>
        <taxon>Eukaryota</taxon>
        <taxon>Metazoa</taxon>
        <taxon>Chordata</taxon>
        <taxon>Craniata</taxon>
        <taxon>Vertebrata</taxon>
        <taxon>Euteleostomi</taxon>
        <taxon>Actinopterygii</taxon>
        <taxon>Neopterygii</taxon>
        <taxon>Teleostei</taxon>
        <taxon>Anguilliformes</taxon>
        <taxon>Anguillidae</taxon>
        <taxon>Anguilla</taxon>
    </lineage>
</organism>
<proteinExistence type="predicted"/>